<comment type="function">
    <text evidence="6">Has immunoglobulin-binding and hemagglutination properties, and can bind to mannose. Essential for virulence. May be involved in LPS biosynthesis or polysaccharide transport.</text>
</comment>
<evidence type="ECO:0000313" key="8">
    <source>
        <dbReference type="EMBL" id="XCG46936.1"/>
    </source>
</evidence>
<keyword evidence="4" id="KW-0472">Membrane</keyword>
<evidence type="ECO:0000256" key="5">
    <source>
        <dbReference type="ARBA" id="ARBA00022734"/>
    </source>
</evidence>
<comment type="subcellular location">
    <subcellularLocation>
        <location evidence="1">Membrane</location>
        <topology evidence="1">Single-pass membrane protein</topology>
    </subcellularLocation>
</comment>
<evidence type="ECO:0000256" key="4">
    <source>
        <dbReference type="ARBA" id="ARBA00022475"/>
    </source>
</evidence>
<keyword evidence="5" id="KW-0430">Lectin</keyword>
<protein>
    <recommendedName>
        <fullName evidence="3">Lectin-like protein BA14k</fullName>
    </recommendedName>
</protein>
<reference evidence="8" key="1">
    <citation type="submission" date="2024-06" db="EMBL/GenBank/DDBJ databases">
        <title>Mesorhizobium karijinii sp. nov., a symbiont of the iconic Swainsona formosa from arid Australia.</title>
        <authorList>
            <person name="Hill Y.J."/>
            <person name="Watkin E.L.J."/>
            <person name="O'Hara G.W."/>
            <person name="Terpolilli J."/>
            <person name="Tye M.L."/>
            <person name="Kohlmeier M.G."/>
        </authorList>
    </citation>
    <scope>NUCLEOTIDE SEQUENCE</scope>
    <source>
        <strain evidence="8">WSM2240</strain>
    </source>
</reference>
<evidence type="ECO:0000256" key="7">
    <source>
        <dbReference type="SAM" id="SignalP"/>
    </source>
</evidence>
<feature type="signal peptide" evidence="7">
    <location>
        <begin position="1"/>
        <end position="29"/>
    </location>
</feature>
<evidence type="ECO:0000256" key="3">
    <source>
        <dbReference type="ARBA" id="ARBA00020552"/>
    </source>
</evidence>
<proteinExistence type="inferred from homology"/>
<evidence type="ECO:0000256" key="2">
    <source>
        <dbReference type="ARBA" id="ARBA00010270"/>
    </source>
</evidence>
<dbReference type="GO" id="GO:0030246">
    <property type="term" value="F:carbohydrate binding"/>
    <property type="evidence" value="ECO:0007669"/>
    <property type="project" value="UniProtKB-KW"/>
</dbReference>
<sequence>MTPKLSSLLRSGLIALGVAAGVSATPAYAVPIAAGLNPAVQPALQTDAGITLIQDGRAWRRHRGDRDRWRHRRHWRDGDRWRDRRHFRRDWRRYDRRPSIYLDFSIPAYRYYEPRYYAPRYYAPRRVYRSGRLSSAHVQWCYDRYRSYRAYDNTFQPYNGPRRQCWSPYS</sequence>
<dbReference type="GO" id="GO:0016020">
    <property type="term" value="C:membrane"/>
    <property type="evidence" value="ECO:0007669"/>
    <property type="project" value="UniProtKB-SubCell"/>
</dbReference>
<dbReference type="InterPro" id="IPR012413">
    <property type="entry name" value="BA14K"/>
</dbReference>
<dbReference type="RefSeq" id="WP_353645524.1">
    <property type="nucleotide sequence ID" value="NZ_CP159253.1"/>
</dbReference>
<organism evidence="8">
    <name type="scientific">Mesorhizobium sp. WSM2240</name>
    <dbReference type="NCBI Taxonomy" id="3228851"/>
    <lineage>
        <taxon>Bacteria</taxon>
        <taxon>Pseudomonadati</taxon>
        <taxon>Pseudomonadota</taxon>
        <taxon>Alphaproteobacteria</taxon>
        <taxon>Hyphomicrobiales</taxon>
        <taxon>Phyllobacteriaceae</taxon>
        <taxon>Mesorhizobium</taxon>
    </lineage>
</organism>
<dbReference type="Pfam" id="PF07886">
    <property type="entry name" value="BA14K"/>
    <property type="match status" value="1"/>
</dbReference>
<keyword evidence="4" id="KW-1003">Cell membrane</keyword>
<keyword evidence="7" id="KW-0732">Signal</keyword>
<dbReference type="EMBL" id="CP159253">
    <property type="protein sequence ID" value="XCG46936.1"/>
    <property type="molecule type" value="Genomic_DNA"/>
</dbReference>
<evidence type="ECO:0000256" key="1">
    <source>
        <dbReference type="ARBA" id="ARBA00004167"/>
    </source>
</evidence>
<comment type="similarity">
    <text evidence="2">Belongs to the BA14k family.</text>
</comment>
<accession>A0AAU8CJ96</accession>
<gene>
    <name evidence="8" type="ORF">ABVK50_16625</name>
</gene>
<evidence type="ECO:0000256" key="6">
    <source>
        <dbReference type="ARBA" id="ARBA00025321"/>
    </source>
</evidence>
<dbReference type="AlphaFoldDB" id="A0AAU8CJ96"/>
<name>A0AAU8CJ96_9HYPH</name>
<feature type="chain" id="PRO_5043829313" description="Lectin-like protein BA14k" evidence="7">
    <location>
        <begin position="30"/>
        <end position="170"/>
    </location>
</feature>